<dbReference type="InterPro" id="IPR004839">
    <property type="entry name" value="Aminotransferase_I/II_large"/>
</dbReference>
<proteinExistence type="inferred from homology"/>
<protein>
    <recommendedName>
        <fullName evidence="2">cysteine-S-conjugate beta-lyase</fullName>
        <ecNumber evidence="2">4.4.1.13</ecNumber>
    </recommendedName>
</protein>
<evidence type="ECO:0000256" key="2">
    <source>
        <dbReference type="ARBA" id="ARBA00012224"/>
    </source>
</evidence>
<dbReference type="Proteomes" id="UP000594042">
    <property type="component" value="Chromosome"/>
</dbReference>
<dbReference type="InterPro" id="IPR015421">
    <property type="entry name" value="PyrdxlP-dep_Trfase_major"/>
</dbReference>
<evidence type="ECO:0000256" key="4">
    <source>
        <dbReference type="ARBA" id="ARBA00023239"/>
    </source>
</evidence>
<dbReference type="GO" id="GO:0047804">
    <property type="term" value="F:cysteine-S-conjugate beta-lyase activity"/>
    <property type="evidence" value="ECO:0007669"/>
    <property type="project" value="UniProtKB-EC"/>
</dbReference>
<dbReference type="Gene3D" id="3.40.640.10">
    <property type="entry name" value="Type I PLP-dependent aspartate aminotransferase-like (Major domain)"/>
    <property type="match status" value="1"/>
</dbReference>
<name>A0A7G1HYB2_9BACT</name>
<evidence type="ECO:0000313" key="8">
    <source>
        <dbReference type="Proteomes" id="UP000594042"/>
    </source>
</evidence>
<dbReference type="PANTHER" id="PTHR43525">
    <property type="entry name" value="PROTEIN MALY"/>
    <property type="match status" value="1"/>
</dbReference>
<dbReference type="SUPFAM" id="SSF53383">
    <property type="entry name" value="PLP-dependent transferases"/>
    <property type="match status" value="1"/>
</dbReference>
<organism evidence="7 8">
    <name type="scientific">Coprobacter secundus subsp. similis</name>
    <dbReference type="NCBI Taxonomy" id="2751153"/>
    <lineage>
        <taxon>Bacteria</taxon>
        <taxon>Pseudomonadati</taxon>
        <taxon>Bacteroidota</taxon>
        <taxon>Bacteroidia</taxon>
        <taxon>Bacteroidales</taxon>
        <taxon>Barnesiellaceae</taxon>
        <taxon>Coprobacter</taxon>
    </lineage>
</organism>
<keyword evidence="3" id="KW-0663">Pyridoxal phosphate</keyword>
<dbReference type="InterPro" id="IPR027619">
    <property type="entry name" value="C-S_lyase_PatB-like"/>
</dbReference>
<comment type="similarity">
    <text evidence="5">Belongs to the class-II pyridoxal-phosphate-dependent aminotransferase family. MalY/PatB cystathionine beta-lyase subfamily.</text>
</comment>
<comment type="cofactor">
    <cofactor evidence="1">
        <name>pyridoxal 5'-phosphate</name>
        <dbReference type="ChEBI" id="CHEBI:597326"/>
    </cofactor>
</comment>
<dbReference type="GO" id="GO:0030170">
    <property type="term" value="F:pyridoxal phosphate binding"/>
    <property type="evidence" value="ECO:0007669"/>
    <property type="project" value="InterPro"/>
</dbReference>
<dbReference type="EC" id="4.4.1.13" evidence="2"/>
<dbReference type="InterPro" id="IPR051798">
    <property type="entry name" value="Class-II_PLP-Dep_Aminotrans"/>
</dbReference>
<keyword evidence="4 7" id="KW-0456">Lyase</keyword>
<dbReference type="Pfam" id="PF00155">
    <property type="entry name" value="Aminotran_1_2"/>
    <property type="match status" value="1"/>
</dbReference>
<feature type="domain" description="Aminotransferase class I/classII large" evidence="6">
    <location>
        <begin position="31"/>
        <end position="382"/>
    </location>
</feature>
<evidence type="ECO:0000256" key="5">
    <source>
        <dbReference type="ARBA" id="ARBA00037974"/>
    </source>
</evidence>
<reference evidence="8" key="1">
    <citation type="submission" date="2020-07" db="EMBL/GenBank/DDBJ databases">
        <title>Complete genome sequencing of Coprobacter sp. strain 2CBH44.</title>
        <authorList>
            <person name="Sakamoto M."/>
            <person name="Murakami T."/>
            <person name="Mori H."/>
        </authorList>
    </citation>
    <scope>NUCLEOTIDE SEQUENCE [LARGE SCALE GENOMIC DNA]</scope>
    <source>
        <strain evidence="8">2CBH44</strain>
    </source>
</reference>
<accession>A0A7G1HYB2</accession>
<dbReference type="InterPro" id="IPR015424">
    <property type="entry name" value="PyrdxlP-dep_Trfase"/>
</dbReference>
<evidence type="ECO:0000259" key="6">
    <source>
        <dbReference type="Pfam" id="PF00155"/>
    </source>
</evidence>
<keyword evidence="8" id="KW-1185">Reference proteome</keyword>
<evidence type="ECO:0000256" key="1">
    <source>
        <dbReference type="ARBA" id="ARBA00001933"/>
    </source>
</evidence>
<gene>
    <name evidence="7" type="ORF">Cop2CBH44_29930</name>
</gene>
<dbReference type="EMBL" id="AP023322">
    <property type="protein sequence ID" value="BCI64640.1"/>
    <property type="molecule type" value="Genomic_DNA"/>
</dbReference>
<evidence type="ECO:0000256" key="3">
    <source>
        <dbReference type="ARBA" id="ARBA00022898"/>
    </source>
</evidence>
<dbReference type="InterPro" id="IPR015422">
    <property type="entry name" value="PyrdxlP-dep_Trfase_small"/>
</dbReference>
<dbReference type="PANTHER" id="PTHR43525:SF1">
    <property type="entry name" value="PROTEIN MALY"/>
    <property type="match status" value="1"/>
</dbReference>
<evidence type="ECO:0000313" key="7">
    <source>
        <dbReference type="EMBL" id="BCI64640.1"/>
    </source>
</evidence>
<dbReference type="RefSeq" id="WP_200755130.1">
    <property type="nucleotide sequence ID" value="NZ_AP023322.1"/>
</dbReference>
<dbReference type="AlphaFoldDB" id="A0A7G1HYB2"/>
<dbReference type="KEGG" id="copr:Cop2CBH44_29930"/>
<dbReference type="NCBIfam" id="TIGR04350">
    <property type="entry name" value="C_S_lyase_PatB"/>
    <property type="match status" value="1"/>
</dbReference>
<dbReference type="Gene3D" id="3.90.1150.10">
    <property type="entry name" value="Aspartate Aminotransferase, domain 1"/>
    <property type="match status" value="1"/>
</dbReference>
<sequence length="393" mass="45475">MKYNFDEIIDRHHTGALKIEALKNRWGREDLIPLWVADMDFKTPPFIVEMIRKRCEHEILGYTVKPDEYYKAICNWLKKRYNWNISAQWISFCPGIVPGITFAIQSLTQPGDKILIQPPVYHPFKWIIEQNNRTAVSNPLILENGQYKMNVDHFRKAVKNCKLFILCNPHNPGGRVWSKEELEIIADICYENKTIVISDEIHADLTLPSYKHTPFAKVCEKAQTNSVIFMAPSKAFNTAGLSSSYCIIENENIRQKFRRYIEGGELGEGHLFAYIPVVSAYNEQGEEWLNQVLEYIHSNVEFIDNYLQKNMPHIKAIRPQASFLIFLDCRELHLSQDKLVDFFVDKAHLALNDGSMFGKEGIGFMRLNIGCPKKTLEQAMSQLKTAYDNLHIV</sequence>
<dbReference type="CDD" id="cd00609">
    <property type="entry name" value="AAT_like"/>
    <property type="match status" value="1"/>
</dbReference>